<keyword evidence="3" id="KW-1003">Cell membrane</keyword>
<dbReference type="GO" id="GO:0055085">
    <property type="term" value="P:transmembrane transport"/>
    <property type="evidence" value="ECO:0007669"/>
    <property type="project" value="InterPro"/>
</dbReference>
<keyword evidence="2 7" id="KW-0813">Transport</keyword>
<feature type="region of interest" description="Disordered" evidence="8">
    <location>
        <begin position="1"/>
        <end position="23"/>
    </location>
</feature>
<feature type="transmembrane region" description="Helical" evidence="7">
    <location>
        <begin position="247"/>
        <end position="270"/>
    </location>
</feature>
<evidence type="ECO:0000313" key="11">
    <source>
        <dbReference type="Proteomes" id="UP000650628"/>
    </source>
</evidence>
<keyword evidence="5 7" id="KW-1133">Transmembrane helix</keyword>
<feature type="transmembrane region" description="Helical" evidence="7">
    <location>
        <begin position="210"/>
        <end position="227"/>
    </location>
</feature>
<name>A0A8J3X7S2_9ACTN</name>
<dbReference type="InterPro" id="IPR035906">
    <property type="entry name" value="MetI-like_sf"/>
</dbReference>
<keyword evidence="6 7" id="KW-0472">Membrane</keyword>
<dbReference type="PANTHER" id="PTHR43227:SF11">
    <property type="entry name" value="BLL4140 PROTEIN"/>
    <property type="match status" value="1"/>
</dbReference>
<evidence type="ECO:0000256" key="7">
    <source>
        <dbReference type="RuleBase" id="RU363032"/>
    </source>
</evidence>
<sequence>MEITTQRSSPPVRATEPPVRSRGPRNALARYWRRQSAEARRSWRLNWQLYLLVIAPVAYFIIFKYIPISNAVIAFKDYNVIQGIWGSDWVGFKNFELFFSNPVFGTLLKNTFILAFYLVLASFPIPIILAIALNEIRNGLFKRTVQLLTYAPYFISTVVAVSMTILILSPRLGIVNDALGLFGIPAVDFLGDPDYFRHIYVWSDVWQTTGYSAVIYMAALAGIDPALHEAAKIDGASRWQRIRNVDLPGIMPTAVIILVLGVGNMMAIGFEKAFLLQNDLNLAQSEIIATYVYKTGLVNADFSMATAVGLFNSVVNLVLLLFVNFAAKRITGKGLWG</sequence>
<dbReference type="InterPro" id="IPR050809">
    <property type="entry name" value="UgpAE/MalFG_permease"/>
</dbReference>
<evidence type="ECO:0000313" key="10">
    <source>
        <dbReference type="EMBL" id="GII30169.1"/>
    </source>
</evidence>
<dbReference type="GO" id="GO:0005886">
    <property type="term" value="C:plasma membrane"/>
    <property type="evidence" value="ECO:0007669"/>
    <property type="project" value="UniProtKB-SubCell"/>
</dbReference>
<keyword evidence="4 7" id="KW-0812">Transmembrane</keyword>
<comment type="subcellular location">
    <subcellularLocation>
        <location evidence="1 7">Cell membrane</location>
        <topology evidence="1 7">Multi-pass membrane protein</topology>
    </subcellularLocation>
</comment>
<evidence type="ECO:0000256" key="1">
    <source>
        <dbReference type="ARBA" id="ARBA00004651"/>
    </source>
</evidence>
<dbReference type="RefSeq" id="WP_203954133.1">
    <property type="nucleotide sequence ID" value="NZ_BOOO01000017.1"/>
</dbReference>
<keyword evidence="11" id="KW-1185">Reference proteome</keyword>
<feature type="transmembrane region" description="Helical" evidence="7">
    <location>
        <begin position="145"/>
        <end position="168"/>
    </location>
</feature>
<dbReference type="EMBL" id="BOOO01000017">
    <property type="protein sequence ID" value="GII30169.1"/>
    <property type="molecule type" value="Genomic_DNA"/>
</dbReference>
<dbReference type="InterPro" id="IPR000515">
    <property type="entry name" value="MetI-like"/>
</dbReference>
<dbReference type="SUPFAM" id="SSF161098">
    <property type="entry name" value="MetI-like"/>
    <property type="match status" value="1"/>
</dbReference>
<evidence type="ECO:0000256" key="8">
    <source>
        <dbReference type="SAM" id="MobiDB-lite"/>
    </source>
</evidence>
<feature type="domain" description="ABC transmembrane type-1" evidence="9">
    <location>
        <begin position="108"/>
        <end position="323"/>
    </location>
</feature>
<comment type="similarity">
    <text evidence="7">Belongs to the binding-protein-dependent transport system permease family.</text>
</comment>
<dbReference type="Gene3D" id="1.10.3720.10">
    <property type="entry name" value="MetI-like"/>
    <property type="match status" value="1"/>
</dbReference>
<feature type="transmembrane region" description="Helical" evidence="7">
    <location>
        <begin position="302"/>
        <end position="327"/>
    </location>
</feature>
<evidence type="ECO:0000256" key="6">
    <source>
        <dbReference type="ARBA" id="ARBA00023136"/>
    </source>
</evidence>
<feature type="transmembrane region" description="Helical" evidence="7">
    <location>
        <begin position="49"/>
        <end position="68"/>
    </location>
</feature>
<accession>A0A8J3X7S2</accession>
<gene>
    <name evidence="10" type="ORF">Pmi06nite_36110</name>
</gene>
<evidence type="ECO:0000256" key="3">
    <source>
        <dbReference type="ARBA" id="ARBA00022475"/>
    </source>
</evidence>
<evidence type="ECO:0000259" key="9">
    <source>
        <dbReference type="PROSITE" id="PS50928"/>
    </source>
</evidence>
<protein>
    <submittedName>
        <fullName evidence="10">Sugar ABC transporter permease</fullName>
    </submittedName>
</protein>
<feature type="transmembrane region" description="Helical" evidence="7">
    <location>
        <begin position="112"/>
        <end position="133"/>
    </location>
</feature>
<reference evidence="10 11" key="1">
    <citation type="submission" date="2021-01" db="EMBL/GenBank/DDBJ databases">
        <title>Whole genome shotgun sequence of Planotetraspora mira NBRC 15435.</title>
        <authorList>
            <person name="Komaki H."/>
            <person name="Tamura T."/>
        </authorList>
    </citation>
    <scope>NUCLEOTIDE SEQUENCE [LARGE SCALE GENOMIC DNA]</scope>
    <source>
        <strain evidence="10 11">NBRC 15435</strain>
    </source>
</reference>
<evidence type="ECO:0000256" key="2">
    <source>
        <dbReference type="ARBA" id="ARBA00022448"/>
    </source>
</evidence>
<dbReference type="PANTHER" id="PTHR43227">
    <property type="entry name" value="BLL4140 PROTEIN"/>
    <property type="match status" value="1"/>
</dbReference>
<dbReference type="CDD" id="cd06261">
    <property type="entry name" value="TM_PBP2"/>
    <property type="match status" value="1"/>
</dbReference>
<dbReference type="Pfam" id="PF00528">
    <property type="entry name" value="BPD_transp_1"/>
    <property type="match status" value="1"/>
</dbReference>
<evidence type="ECO:0000256" key="4">
    <source>
        <dbReference type="ARBA" id="ARBA00022692"/>
    </source>
</evidence>
<dbReference type="Proteomes" id="UP000650628">
    <property type="component" value="Unassembled WGS sequence"/>
</dbReference>
<organism evidence="10 11">
    <name type="scientific">Planotetraspora mira</name>
    <dbReference type="NCBI Taxonomy" id="58121"/>
    <lineage>
        <taxon>Bacteria</taxon>
        <taxon>Bacillati</taxon>
        <taxon>Actinomycetota</taxon>
        <taxon>Actinomycetes</taxon>
        <taxon>Streptosporangiales</taxon>
        <taxon>Streptosporangiaceae</taxon>
        <taxon>Planotetraspora</taxon>
    </lineage>
</organism>
<dbReference type="PROSITE" id="PS50928">
    <property type="entry name" value="ABC_TM1"/>
    <property type="match status" value="1"/>
</dbReference>
<proteinExistence type="inferred from homology"/>
<dbReference type="AlphaFoldDB" id="A0A8J3X7S2"/>
<evidence type="ECO:0000256" key="5">
    <source>
        <dbReference type="ARBA" id="ARBA00022989"/>
    </source>
</evidence>
<comment type="caution">
    <text evidence="10">The sequence shown here is derived from an EMBL/GenBank/DDBJ whole genome shotgun (WGS) entry which is preliminary data.</text>
</comment>